<comment type="similarity">
    <text evidence="2 13">Belongs to the OXA1/ALB3/YidC family. Type 1 subfamily.</text>
</comment>
<evidence type="ECO:0000313" key="17">
    <source>
        <dbReference type="EMBL" id="MFD0749354.1"/>
    </source>
</evidence>
<keyword evidence="8 13" id="KW-1133">Transmembrane helix</keyword>
<evidence type="ECO:0000256" key="1">
    <source>
        <dbReference type="ARBA" id="ARBA00004429"/>
    </source>
</evidence>
<comment type="subcellular location">
    <subcellularLocation>
        <location evidence="1">Cell inner membrane</location>
        <topology evidence="1">Multi-pass membrane protein</topology>
    </subcellularLocation>
    <subcellularLocation>
        <location evidence="13">Cell membrane</location>
        <topology evidence="13">Multi-pass membrane protein</topology>
    </subcellularLocation>
</comment>
<dbReference type="CDD" id="cd19961">
    <property type="entry name" value="EcYidC-like_peri"/>
    <property type="match status" value="1"/>
</dbReference>
<evidence type="ECO:0000259" key="15">
    <source>
        <dbReference type="Pfam" id="PF02096"/>
    </source>
</evidence>
<sequence>MDRNTFTGLFLIMIIIAGSVYLMKPTDAEIQKEKQRVHLDSLKKAGKNPVQAVVHSAADTAAKPAIDSAALKAPFGASLAGGEQLITLENKDIRLKISTRGARVYSAELKNFKTFDKKPLILFDGTDNKFGTTLTVGSTIVNTNERYFGQVYTDGSNTVALRLSYSPTQYIDYVYTLPEEGYKVAFTVKPVGLDGVVANSDKFNLNWESNVRKQEMDMALERQYSSVFYNTFDDGVDYLSETKDDAKEVADHKIQWVSFKAHFFSSVLIAKNGISKANMAVSHDTSDHVHIKEMKANLVVDRAANGTFPMEFYFGYNKFDFLQTQGYDLEKQVDLGWGPLKYINRFAVLPVFHFLEQFNWSYGLIILALTVILKLVLSPLTYKSYLSMAKMRVLKPEMDEIKAKVGEDNPTLLQQEYLKLYKKAGVNPLGGCLPLLLQMPIVIAFFRFFPSLFELRGESFLWMHDLSTYDAFVKFGFTIPFLGDHLSLMCVLMTISTLIYTYFNNQISGVTGQMKYIGYITPIIFLGALNSYPAGLNYYYFLANMFTFLQQYIIRLMVDDKKIHAQIQENKKKPESTKKKSGFGAKMEEMMRQQQQLQGKKK</sequence>
<feature type="compositionally biased region" description="Low complexity" evidence="14">
    <location>
        <begin position="593"/>
        <end position="602"/>
    </location>
</feature>
<dbReference type="Pfam" id="PF02096">
    <property type="entry name" value="60KD_IMP"/>
    <property type="match status" value="1"/>
</dbReference>
<dbReference type="InterPro" id="IPR028053">
    <property type="entry name" value="Membr_insert_YidC_N"/>
</dbReference>
<dbReference type="InterPro" id="IPR047196">
    <property type="entry name" value="YidC_ALB_C"/>
</dbReference>
<comment type="caution">
    <text evidence="17">The sequence shown here is derived from an EMBL/GenBank/DDBJ whole genome shotgun (WGS) entry which is preliminary data.</text>
</comment>
<evidence type="ECO:0000256" key="2">
    <source>
        <dbReference type="ARBA" id="ARBA00010527"/>
    </source>
</evidence>
<dbReference type="NCBIfam" id="NF002356">
    <property type="entry name" value="PRK01318.2-3"/>
    <property type="match status" value="1"/>
</dbReference>
<evidence type="ECO:0000256" key="9">
    <source>
        <dbReference type="ARBA" id="ARBA00023136"/>
    </source>
</evidence>
<evidence type="ECO:0000256" key="4">
    <source>
        <dbReference type="ARBA" id="ARBA00022448"/>
    </source>
</evidence>
<keyword evidence="4 13" id="KW-0813">Transport</keyword>
<dbReference type="Proteomes" id="UP001596958">
    <property type="component" value="Unassembled WGS sequence"/>
</dbReference>
<dbReference type="Pfam" id="PF14849">
    <property type="entry name" value="YidC_periplas"/>
    <property type="match status" value="1"/>
</dbReference>
<keyword evidence="10 13" id="KW-0143">Chaperone</keyword>
<dbReference type="PANTHER" id="PTHR12428:SF65">
    <property type="entry name" value="CYTOCHROME C OXIDASE ASSEMBLY PROTEIN COX18, MITOCHONDRIAL"/>
    <property type="match status" value="1"/>
</dbReference>
<evidence type="ECO:0000256" key="11">
    <source>
        <dbReference type="ARBA" id="ARBA00033245"/>
    </source>
</evidence>
<accession>A0ABW2YSF8</accession>
<feature type="compositionally biased region" description="Basic and acidic residues" evidence="14">
    <location>
        <begin position="568"/>
        <end position="578"/>
    </location>
</feature>
<evidence type="ECO:0000256" key="6">
    <source>
        <dbReference type="ARBA" id="ARBA00022692"/>
    </source>
</evidence>
<feature type="domain" description="Membrane insertase YidC/Oxa/ALB C-terminal" evidence="15">
    <location>
        <begin position="362"/>
        <end position="555"/>
    </location>
</feature>
<keyword evidence="6 13" id="KW-0812">Transmembrane</keyword>
<evidence type="ECO:0000256" key="3">
    <source>
        <dbReference type="ARBA" id="ARBA00015325"/>
    </source>
</evidence>
<feature type="transmembrane region" description="Helical" evidence="13">
    <location>
        <begin position="429"/>
        <end position="449"/>
    </location>
</feature>
<evidence type="ECO:0000256" key="5">
    <source>
        <dbReference type="ARBA" id="ARBA00022475"/>
    </source>
</evidence>
<keyword evidence="18" id="KW-1185">Reference proteome</keyword>
<keyword evidence="7 13" id="KW-0653">Protein transport</keyword>
<dbReference type="InterPro" id="IPR038221">
    <property type="entry name" value="YidC_periplasmic_sf"/>
</dbReference>
<evidence type="ECO:0000256" key="7">
    <source>
        <dbReference type="ARBA" id="ARBA00022927"/>
    </source>
</evidence>
<evidence type="ECO:0000256" key="12">
    <source>
        <dbReference type="ARBA" id="ARBA00033342"/>
    </source>
</evidence>
<dbReference type="RefSeq" id="WP_377097643.1">
    <property type="nucleotide sequence ID" value="NZ_JBHTHU010000002.1"/>
</dbReference>
<evidence type="ECO:0000256" key="8">
    <source>
        <dbReference type="ARBA" id="ARBA00022989"/>
    </source>
</evidence>
<evidence type="ECO:0000313" key="18">
    <source>
        <dbReference type="Proteomes" id="UP001596958"/>
    </source>
</evidence>
<dbReference type="InterPro" id="IPR028055">
    <property type="entry name" value="YidC/Oxa/ALB_C"/>
</dbReference>
<name>A0ABW2YSF8_9SPHI</name>
<feature type="transmembrane region" description="Helical" evidence="13">
    <location>
        <begin position="516"/>
        <end position="532"/>
    </location>
</feature>
<evidence type="ECO:0000256" key="10">
    <source>
        <dbReference type="ARBA" id="ARBA00023186"/>
    </source>
</evidence>
<dbReference type="EMBL" id="JBHTHU010000002">
    <property type="protein sequence ID" value="MFD0749354.1"/>
    <property type="molecule type" value="Genomic_DNA"/>
</dbReference>
<keyword evidence="5 13" id="KW-1003">Cell membrane</keyword>
<feature type="transmembrane region" description="Helical" evidence="13">
    <location>
        <begin position="486"/>
        <end position="504"/>
    </location>
</feature>
<keyword evidence="9 13" id="KW-0472">Membrane</keyword>
<proteinExistence type="inferred from homology"/>
<organism evidence="17 18">
    <name type="scientific">Mucilaginibacter calamicampi</name>
    <dbReference type="NCBI Taxonomy" id="1302352"/>
    <lineage>
        <taxon>Bacteria</taxon>
        <taxon>Pseudomonadati</taxon>
        <taxon>Bacteroidota</taxon>
        <taxon>Sphingobacteriia</taxon>
        <taxon>Sphingobacteriales</taxon>
        <taxon>Sphingobacteriaceae</taxon>
        <taxon>Mucilaginibacter</taxon>
    </lineage>
</organism>
<evidence type="ECO:0000259" key="16">
    <source>
        <dbReference type="Pfam" id="PF14849"/>
    </source>
</evidence>
<reference evidence="18" key="1">
    <citation type="journal article" date="2019" name="Int. J. Syst. Evol. Microbiol.">
        <title>The Global Catalogue of Microorganisms (GCM) 10K type strain sequencing project: providing services to taxonomists for standard genome sequencing and annotation.</title>
        <authorList>
            <consortium name="The Broad Institute Genomics Platform"/>
            <consortium name="The Broad Institute Genome Sequencing Center for Infectious Disease"/>
            <person name="Wu L."/>
            <person name="Ma J."/>
        </authorList>
    </citation>
    <scope>NUCLEOTIDE SEQUENCE [LARGE SCALE GENOMIC DNA]</scope>
    <source>
        <strain evidence="18">CCUG 63418</strain>
    </source>
</reference>
<dbReference type="Gene3D" id="2.70.98.90">
    <property type="match status" value="1"/>
</dbReference>
<dbReference type="InterPro" id="IPR019998">
    <property type="entry name" value="Membr_insert_YidC"/>
</dbReference>
<dbReference type="HAMAP" id="MF_01810">
    <property type="entry name" value="YidC_type1"/>
    <property type="match status" value="1"/>
</dbReference>
<dbReference type="CDD" id="cd20070">
    <property type="entry name" value="5TM_YidC_Alb3"/>
    <property type="match status" value="1"/>
</dbReference>
<dbReference type="PRINTS" id="PR00701">
    <property type="entry name" value="60KDINNERMP"/>
</dbReference>
<dbReference type="PANTHER" id="PTHR12428">
    <property type="entry name" value="OXA1"/>
    <property type="match status" value="1"/>
</dbReference>
<gene>
    <name evidence="13 17" type="primary">yidC</name>
    <name evidence="17" type="ORF">ACFQZS_04315</name>
</gene>
<comment type="subunit">
    <text evidence="13">Interacts with the Sec translocase complex via SecD. Specifically interacts with transmembrane segments of nascent integral membrane proteins during membrane integration.</text>
</comment>
<protein>
    <recommendedName>
        <fullName evidence="3 13">Membrane protein insertase YidC</fullName>
    </recommendedName>
    <alternativeName>
        <fullName evidence="12 13">Foldase YidC</fullName>
    </alternativeName>
    <alternativeName>
        <fullName evidence="11 13">Membrane integrase YidC</fullName>
    </alternativeName>
    <alternativeName>
        <fullName evidence="13">Membrane protein YidC</fullName>
    </alternativeName>
</protein>
<dbReference type="InterPro" id="IPR001708">
    <property type="entry name" value="YidC/ALB3/OXA1/COX18"/>
</dbReference>
<feature type="transmembrane region" description="Helical" evidence="13">
    <location>
        <begin position="360"/>
        <end position="382"/>
    </location>
</feature>
<evidence type="ECO:0000256" key="13">
    <source>
        <dbReference type="HAMAP-Rule" id="MF_01810"/>
    </source>
</evidence>
<evidence type="ECO:0000256" key="14">
    <source>
        <dbReference type="SAM" id="MobiDB-lite"/>
    </source>
</evidence>
<feature type="region of interest" description="Disordered" evidence="14">
    <location>
        <begin position="568"/>
        <end position="602"/>
    </location>
</feature>
<comment type="function">
    <text evidence="13">Required for the insertion and/or proper folding and/or complex formation of integral membrane proteins into the membrane. Involved in integration of membrane proteins that insert both dependently and independently of the Sec translocase complex, as well as at least some lipoproteins. Aids folding of multispanning membrane proteins.</text>
</comment>
<dbReference type="NCBIfam" id="TIGR03593">
    <property type="entry name" value="yidC_nterm"/>
    <property type="match status" value="1"/>
</dbReference>
<feature type="domain" description="Membrane insertase YidC N-terminal" evidence="16">
    <location>
        <begin position="86"/>
        <end position="337"/>
    </location>
</feature>
<dbReference type="NCBIfam" id="TIGR03592">
    <property type="entry name" value="yidC_oxa1_cterm"/>
    <property type="match status" value="1"/>
</dbReference>